<reference evidence="2" key="2">
    <citation type="journal article" date="2015" name="Data Brief">
        <title>Shoot transcriptome of the giant reed, Arundo donax.</title>
        <authorList>
            <person name="Barrero R.A."/>
            <person name="Guerrero F.D."/>
            <person name="Moolhuijzen P."/>
            <person name="Goolsby J.A."/>
            <person name="Tidwell J."/>
            <person name="Bellgard S.E."/>
            <person name="Bellgard M.I."/>
        </authorList>
    </citation>
    <scope>NUCLEOTIDE SEQUENCE</scope>
    <source>
        <tissue evidence="2">Shoot tissue taken approximately 20 cm above the soil surface</tissue>
    </source>
</reference>
<proteinExistence type="predicted"/>
<evidence type="ECO:0000256" key="1">
    <source>
        <dbReference type="SAM" id="MobiDB-lite"/>
    </source>
</evidence>
<organism evidence="2">
    <name type="scientific">Arundo donax</name>
    <name type="common">Giant reed</name>
    <name type="synonym">Donax arundinaceus</name>
    <dbReference type="NCBI Taxonomy" id="35708"/>
    <lineage>
        <taxon>Eukaryota</taxon>
        <taxon>Viridiplantae</taxon>
        <taxon>Streptophyta</taxon>
        <taxon>Embryophyta</taxon>
        <taxon>Tracheophyta</taxon>
        <taxon>Spermatophyta</taxon>
        <taxon>Magnoliopsida</taxon>
        <taxon>Liliopsida</taxon>
        <taxon>Poales</taxon>
        <taxon>Poaceae</taxon>
        <taxon>PACMAD clade</taxon>
        <taxon>Arundinoideae</taxon>
        <taxon>Arundineae</taxon>
        <taxon>Arundo</taxon>
    </lineage>
</organism>
<accession>A0A0A9BZ47</accession>
<feature type="compositionally biased region" description="Basic residues" evidence="1">
    <location>
        <begin position="42"/>
        <end position="51"/>
    </location>
</feature>
<dbReference type="EMBL" id="GBRH01233363">
    <property type="protein sequence ID" value="JAD64532.1"/>
    <property type="molecule type" value="Transcribed_RNA"/>
</dbReference>
<reference evidence="2" key="1">
    <citation type="submission" date="2014-09" db="EMBL/GenBank/DDBJ databases">
        <authorList>
            <person name="Magalhaes I.L.F."/>
            <person name="Oliveira U."/>
            <person name="Santos F.R."/>
            <person name="Vidigal T.H.D.A."/>
            <person name="Brescovit A.D."/>
            <person name="Santos A.J."/>
        </authorList>
    </citation>
    <scope>NUCLEOTIDE SEQUENCE</scope>
    <source>
        <tissue evidence="2">Shoot tissue taken approximately 20 cm above the soil surface</tissue>
    </source>
</reference>
<dbReference type="AlphaFoldDB" id="A0A0A9BZ47"/>
<protein>
    <submittedName>
        <fullName evidence="2">Uncharacterized protein</fullName>
    </submittedName>
</protein>
<sequence>MADRPRRGRWGLASAARTSSTGPSPRARHNHRASPWCPTPAARRRRSHRWG</sequence>
<feature type="region of interest" description="Disordered" evidence="1">
    <location>
        <begin position="1"/>
        <end position="51"/>
    </location>
</feature>
<evidence type="ECO:0000313" key="2">
    <source>
        <dbReference type="EMBL" id="JAD64532.1"/>
    </source>
</evidence>
<name>A0A0A9BZ47_ARUDO</name>